<dbReference type="Pfam" id="PF00024">
    <property type="entry name" value="PAN_1"/>
    <property type="match status" value="1"/>
</dbReference>
<reference evidence="2" key="1">
    <citation type="submission" date="2019-03" db="EMBL/GenBank/DDBJ databases">
        <title>Improved annotation for the trematode Fasciola hepatica.</title>
        <authorList>
            <person name="Choi Y.-J."/>
            <person name="Martin J."/>
            <person name="Mitreva M."/>
        </authorList>
    </citation>
    <scope>NUCLEOTIDE SEQUENCE [LARGE SCALE GENOMIC DNA]</scope>
</reference>
<protein>
    <recommendedName>
        <fullName evidence="1">Apple domain-containing protein</fullName>
    </recommendedName>
</protein>
<dbReference type="AlphaFoldDB" id="A0A4E0S0A0"/>
<organism evidence="2 3">
    <name type="scientific">Fasciola hepatica</name>
    <name type="common">Liver fluke</name>
    <dbReference type="NCBI Taxonomy" id="6192"/>
    <lineage>
        <taxon>Eukaryota</taxon>
        <taxon>Metazoa</taxon>
        <taxon>Spiralia</taxon>
        <taxon>Lophotrochozoa</taxon>
        <taxon>Platyhelminthes</taxon>
        <taxon>Trematoda</taxon>
        <taxon>Digenea</taxon>
        <taxon>Plagiorchiida</taxon>
        <taxon>Echinostomata</taxon>
        <taxon>Echinostomatoidea</taxon>
        <taxon>Fasciolidae</taxon>
        <taxon>Fasciola</taxon>
    </lineage>
</organism>
<sequence>MTNIQTLQIHSQKVAQICFVVMAGLFSIVMISNAHCPKNVTHAAENVSVICVDRTATYCEAHQICEQEGKKIGLRLFIPGYNAPKISYLFSDLGFIFTSLSAMLNRSNDHRAGWRVGDPGYTDFVTKNADTTIPWHIDEPNADGPAVALYSGSHLFDYLQADHNASKVFCEISSRPTEEGVERFQANWPYLLDTLFFGITKPYGCFDAFNATTLLECAKHCKQRTECRSFYFHEPNRKCMLSLYVDYLLSLDFAGEPSAWVRYGRPDW</sequence>
<dbReference type="InterPro" id="IPR003609">
    <property type="entry name" value="Pan_app"/>
</dbReference>
<dbReference type="EMBL" id="JXXN02001163">
    <property type="protein sequence ID" value="THD25392.1"/>
    <property type="molecule type" value="Genomic_DNA"/>
</dbReference>
<dbReference type="SUPFAM" id="SSF57414">
    <property type="entry name" value="Hairpin loop containing domain-like"/>
    <property type="match status" value="1"/>
</dbReference>
<feature type="domain" description="Apple" evidence="1">
    <location>
        <begin position="210"/>
        <end position="242"/>
    </location>
</feature>
<name>A0A4E0S0A0_FASHE</name>
<dbReference type="Gene3D" id="3.50.4.10">
    <property type="entry name" value="Hepatocyte Growth Factor"/>
    <property type="match status" value="1"/>
</dbReference>
<comment type="caution">
    <text evidence="2">The sequence shown here is derived from an EMBL/GenBank/DDBJ whole genome shotgun (WGS) entry which is preliminary data.</text>
</comment>
<evidence type="ECO:0000259" key="1">
    <source>
        <dbReference type="Pfam" id="PF00024"/>
    </source>
</evidence>
<evidence type="ECO:0000313" key="3">
    <source>
        <dbReference type="Proteomes" id="UP000230066"/>
    </source>
</evidence>
<dbReference type="Proteomes" id="UP000230066">
    <property type="component" value="Unassembled WGS sequence"/>
</dbReference>
<evidence type="ECO:0000313" key="2">
    <source>
        <dbReference type="EMBL" id="THD25392.1"/>
    </source>
</evidence>
<proteinExistence type="predicted"/>
<keyword evidence="3" id="KW-1185">Reference proteome</keyword>
<gene>
    <name evidence="2" type="ORF">D915_003804</name>
</gene>
<accession>A0A4E0S0A0</accession>